<feature type="compositionally biased region" description="Low complexity" evidence="1">
    <location>
        <begin position="64"/>
        <end position="79"/>
    </location>
</feature>
<dbReference type="EMBL" id="KZ805468">
    <property type="protein sequence ID" value="PVH96292.1"/>
    <property type="molecule type" value="Genomic_DNA"/>
</dbReference>
<feature type="region of interest" description="Disordered" evidence="1">
    <location>
        <begin position="94"/>
        <end position="151"/>
    </location>
</feature>
<evidence type="ECO:0000313" key="2">
    <source>
        <dbReference type="EMBL" id="PVH96292.1"/>
    </source>
</evidence>
<sequence>MAERPAETDSEPIHTAVGQIYTTENRDVQPSPTMPSTEEIATGEEVAIAGTQRASYASTLKTPSQRSVSVARSSTRSGRFGNLLAHGNTLLSWLSSASRQPSEDGNRTTPRPPPVATPAASPAQSTPRVGSPPTSPTERTAYQLAKQLRNF</sequence>
<feature type="compositionally biased region" description="Polar residues" evidence="1">
    <location>
        <begin position="20"/>
        <end position="36"/>
    </location>
</feature>
<evidence type="ECO:0000256" key="1">
    <source>
        <dbReference type="SAM" id="MobiDB-lite"/>
    </source>
</evidence>
<dbReference type="Proteomes" id="UP000244855">
    <property type="component" value="Unassembled WGS sequence"/>
</dbReference>
<proteinExistence type="predicted"/>
<evidence type="ECO:0000313" key="3">
    <source>
        <dbReference type="Proteomes" id="UP000244855"/>
    </source>
</evidence>
<name>A0A2V1DDX6_9PLEO</name>
<reference evidence="2 3" key="1">
    <citation type="journal article" date="2018" name="Sci. Rep.">
        <title>Comparative genomics provides insights into the lifestyle and reveals functional heterogeneity of dark septate endophytic fungi.</title>
        <authorList>
            <person name="Knapp D.G."/>
            <person name="Nemeth J.B."/>
            <person name="Barry K."/>
            <person name="Hainaut M."/>
            <person name="Henrissat B."/>
            <person name="Johnson J."/>
            <person name="Kuo A."/>
            <person name="Lim J.H.P."/>
            <person name="Lipzen A."/>
            <person name="Nolan M."/>
            <person name="Ohm R.A."/>
            <person name="Tamas L."/>
            <person name="Grigoriev I.V."/>
            <person name="Spatafora J.W."/>
            <person name="Nagy L.G."/>
            <person name="Kovacs G.M."/>
        </authorList>
    </citation>
    <scope>NUCLEOTIDE SEQUENCE [LARGE SCALE GENOMIC DNA]</scope>
    <source>
        <strain evidence="2 3">DSE2036</strain>
    </source>
</reference>
<dbReference type="AlphaFoldDB" id="A0A2V1DDX6"/>
<feature type="compositionally biased region" description="Low complexity" evidence="1">
    <location>
        <begin position="117"/>
        <end position="128"/>
    </location>
</feature>
<protein>
    <submittedName>
        <fullName evidence="2">Uncharacterized protein</fullName>
    </submittedName>
</protein>
<feature type="region of interest" description="Disordered" evidence="1">
    <location>
        <begin position="57"/>
        <end position="81"/>
    </location>
</feature>
<accession>A0A2V1DDX6</accession>
<feature type="region of interest" description="Disordered" evidence="1">
    <location>
        <begin position="1"/>
        <end position="42"/>
    </location>
</feature>
<gene>
    <name evidence="2" type="ORF">DM02DRAFT_124776</name>
</gene>
<organism evidence="2 3">
    <name type="scientific">Periconia macrospinosa</name>
    <dbReference type="NCBI Taxonomy" id="97972"/>
    <lineage>
        <taxon>Eukaryota</taxon>
        <taxon>Fungi</taxon>
        <taxon>Dikarya</taxon>
        <taxon>Ascomycota</taxon>
        <taxon>Pezizomycotina</taxon>
        <taxon>Dothideomycetes</taxon>
        <taxon>Pleosporomycetidae</taxon>
        <taxon>Pleosporales</taxon>
        <taxon>Massarineae</taxon>
        <taxon>Periconiaceae</taxon>
        <taxon>Periconia</taxon>
    </lineage>
</organism>
<keyword evidence="3" id="KW-1185">Reference proteome</keyword>